<dbReference type="Pfam" id="PF00388">
    <property type="entry name" value="PI-PLC-X"/>
    <property type="match status" value="1"/>
</dbReference>
<dbReference type="SMART" id="SM00149">
    <property type="entry name" value="PLCYc"/>
    <property type="match status" value="1"/>
</dbReference>
<comment type="cofactor">
    <cofactor evidence="9">
        <name>Ca(2+)</name>
        <dbReference type="ChEBI" id="CHEBI:29108"/>
    </cofactor>
    <text evidence="9">Binds 1 Ca(2+) ion per subunit.</text>
</comment>
<dbReference type="InterPro" id="IPR035892">
    <property type="entry name" value="C2_domain_sf"/>
</dbReference>
<feature type="domain" description="C2" evidence="12">
    <location>
        <begin position="656"/>
        <end position="781"/>
    </location>
</feature>
<feature type="binding site" evidence="9">
    <location>
        <position position="366"/>
    </location>
    <ligand>
        <name>Ca(2+)</name>
        <dbReference type="ChEBI" id="CHEBI:29108"/>
    </ligand>
</feature>
<dbReference type="PROSITE" id="PS50008">
    <property type="entry name" value="PIPLC_Y_DOMAIN"/>
    <property type="match status" value="1"/>
</dbReference>
<dbReference type="Pfam" id="PF17787">
    <property type="entry name" value="PH_14"/>
    <property type="match status" value="1"/>
</dbReference>
<dbReference type="InterPro" id="IPR000909">
    <property type="entry name" value="PLipase_C_PInositol-sp_X_dom"/>
</dbReference>
<comment type="caution">
    <text evidence="14">The sequence shown here is derived from an EMBL/GenBank/DDBJ whole genome shotgun (WGS) entry which is preliminary data.</text>
</comment>
<keyword evidence="15" id="KW-1185">Reference proteome</keyword>
<dbReference type="InterPro" id="IPR001711">
    <property type="entry name" value="PLipase_C_Pinositol-sp_Y"/>
</dbReference>
<keyword evidence="9" id="KW-0479">Metal-binding</keyword>
<dbReference type="FunFam" id="1.10.238.10:FF:000005">
    <property type="entry name" value="Phosphoinositide phospholipase C"/>
    <property type="match status" value="1"/>
</dbReference>
<evidence type="ECO:0000256" key="1">
    <source>
        <dbReference type="ARBA" id="ARBA00004496"/>
    </source>
</evidence>
<dbReference type="GO" id="GO:0046488">
    <property type="term" value="P:phosphatidylinositol metabolic process"/>
    <property type="evidence" value="ECO:0007669"/>
    <property type="project" value="TreeGrafter"/>
</dbReference>
<keyword evidence="3" id="KW-0963">Cytoplasm</keyword>
<dbReference type="CDD" id="cd13361">
    <property type="entry name" value="PH_PLC_beta"/>
    <property type="match status" value="1"/>
</dbReference>
<dbReference type="InterPro" id="IPR017946">
    <property type="entry name" value="PLC-like_Pdiesterase_TIM-brl"/>
</dbReference>
<dbReference type="Pfam" id="PF22631">
    <property type="entry name" value="PLCB1-4-like_EFh"/>
    <property type="match status" value="1"/>
</dbReference>
<keyword evidence="4 10" id="KW-0378">Hydrolase</keyword>
<feature type="binding site" evidence="9">
    <location>
        <position position="368"/>
    </location>
    <ligand>
        <name>Ca(2+)</name>
        <dbReference type="ChEBI" id="CHEBI:29108"/>
    </ligand>
</feature>
<dbReference type="GO" id="GO:0004435">
    <property type="term" value="F:phosphatidylinositol-4,5-bisphosphate phospholipase C activity"/>
    <property type="evidence" value="ECO:0007669"/>
    <property type="project" value="UniProtKB-EC"/>
</dbReference>
<dbReference type="InterPro" id="IPR000008">
    <property type="entry name" value="C2_dom"/>
</dbReference>
<dbReference type="FunFam" id="2.60.40.150:FF:000008">
    <property type="entry name" value="1-phosphatidylinositol 4,5-bisphosphate phosphodiesterase"/>
    <property type="match status" value="1"/>
</dbReference>
<keyword evidence="5 10" id="KW-0442">Lipid degradation</keyword>
<dbReference type="SUPFAM" id="SSF47473">
    <property type="entry name" value="EF-hand"/>
    <property type="match status" value="1"/>
</dbReference>
<feature type="region of interest" description="Disordered" evidence="11">
    <location>
        <begin position="831"/>
        <end position="969"/>
    </location>
</feature>
<comment type="catalytic activity">
    <reaction evidence="10">
        <text>a 1,2-diacyl-sn-glycero-3-phospho-(1D-myo-inositol-4,5-bisphosphate) + H2O = 1D-myo-inositol 1,4,5-trisphosphate + a 1,2-diacyl-sn-glycerol + H(+)</text>
        <dbReference type="Rhea" id="RHEA:33179"/>
        <dbReference type="ChEBI" id="CHEBI:15377"/>
        <dbReference type="ChEBI" id="CHEBI:15378"/>
        <dbReference type="ChEBI" id="CHEBI:17815"/>
        <dbReference type="ChEBI" id="CHEBI:58456"/>
        <dbReference type="ChEBI" id="CHEBI:203600"/>
        <dbReference type="EC" id="3.1.4.11"/>
    </reaction>
</comment>
<dbReference type="Gene3D" id="3.20.20.190">
    <property type="entry name" value="Phosphatidylinositol (PI) phosphodiesterase"/>
    <property type="match status" value="1"/>
</dbReference>
<dbReference type="Pfam" id="PF00387">
    <property type="entry name" value="PI-PLC-Y"/>
    <property type="match status" value="1"/>
</dbReference>
<feature type="compositionally biased region" description="Basic and acidic residues" evidence="11">
    <location>
        <begin position="476"/>
        <end position="487"/>
    </location>
</feature>
<dbReference type="SUPFAM" id="SSF51695">
    <property type="entry name" value="PLC-like phosphodiesterases"/>
    <property type="match status" value="1"/>
</dbReference>
<dbReference type="InterPro" id="IPR042531">
    <property type="entry name" value="PLC-beta_C_sf"/>
</dbReference>
<dbReference type="GO" id="GO:0007186">
    <property type="term" value="P:G protein-coupled receptor signaling pathway"/>
    <property type="evidence" value="ECO:0007669"/>
    <property type="project" value="TreeGrafter"/>
</dbReference>
<dbReference type="GO" id="GO:0005509">
    <property type="term" value="F:calcium ion binding"/>
    <property type="evidence" value="ECO:0007669"/>
    <property type="project" value="InterPro"/>
</dbReference>
<dbReference type="SMART" id="SM00239">
    <property type="entry name" value="C2"/>
    <property type="match status" value="1"/>
</dbReference>
<evidence type="ECO:0000256" key="3">
    <source>
        <dbReference type="ARBA" id="ARBA00022490"/>
    </source>
</evidence>
<keyword evidence="9" id="KW-0106">Calcium</keyword>
<evidence type="ECO:0000313" key="15">
    <source>
        <dbReference type="Proteomes" id="UP001163046"/>
    </source>
</evidence>
<dbReference type="Pfam" id="PF00168">
    <property type="entry name" value="C2"/>
    <property type="match status" value="1"/>
</dbReference>
<dbReference type="SUPFAM" id="SSF69989">
    <property type="entry name" value="C-terminal domain of PLC-beta"/>
    <property type="match status" value="1"/>
</dbReference>
<evidence type="ECO:0000259" key="12">
    <source>
        <dbReference type="PROSITE" id="PS50004"/>
    </source>
</evidence>
<dbReference type="SUPFAM" id="SSF50729">
    <property type="entry name" value="PH domain-like"/>
    <property type="match status" value="1"/>
</dbReference>
<feature type="region of interest" description="Disordered" evidence="11">
    <location>
        <begin position="1013"/>
        <end position="1059"/>
    </location>
</feature>
<dbReference type="Gene3D" id="2.60.40.150">
    <property type="entry name" value="C2 domain"/>
    <property type="match status" value="1"/>
</dbReference>
<feature type="region of interest" description="Disordered" evidence="11">
    <location>
        <begin position="474"/>
        <end position="500"/>
    </location>
</feature>
<dbReference type="FunFam" id="3.20.20.190:FF:000039">
    <property type="entry name" value="Phosphoinositide phospholipase C"/>
    <property type="match status" value="1"/>
</dbReference>
<dbReference type="Proteomes" id="UP001163046">
    <property type="component" value="Unassembled WGS sequence"/>
</dbReference>
<name>A0A9X0CTQ1_9CNID</name>
<accession>A0A9X0CTQ1</accession>
<dbReference type="AlphaFoldDB" id="A0A9X0CTQ1"/>
<dbReference type="CDD" id="cd00275">
    <property type="entry name" value="C2_PLC_like"/>
    <property type="match status" value="1"/>
</dbReference>
<dbReference type="Gene3D" id="1.20.1230.10">
    <property type="entry name" value="Phospholipase C beta, distal C-terminal domain"/>
    <property type="match status" value="1"/>
</dbReference>
<evidence type="ECO:0000256" key="7">
    <source>
        <dbReference type="ARBA" id="ARBA00023224"/>
    </source>
</evidence>
<dbReference type="GO" id="GO:0048015">
    <property type="term" value="P:phosphatidylinositol-mediated signaling"/>
    <property type="evidence" value="ECO:0007669"/>
    <property type="project" value="TreeGrafter"/>
</dbReference>
<keyword evidence="6 10" id="KW-0443">Lipid metabolism</keyword>
<dbReference type="SMART" id="SM00148">
    <property type="entry name" value="PLCXc"/>
    <property type="match status" value="1"/>
</dbReference>
<reference evidence="14" key="1">
    <citation type="submission" date="2023-01" db="EMBL/GenBank/DDBJ databases">
        <title>Genome assembly of the deep-sea coral Lophelia pertusa.</title>
        <authorList>
            <person name="Herrera S."/>
            <person name="Cordes E."/>
        </authorList>
    </citation>
    <scope>NUCLEOTIDE SEQUENCE</scope>
    <source>
        <strain evidence="14">USNM1676648</strain>
        <tissue evidence="14">Polyp</tissue>
    </source>
</reference>
<organism evidence="14 15">
    <name type="scientific">Desmophyllum pertusum</name>
    <dbReference type="NCBI Taxonomy" id="174260"/>
    <lineage>
        <taxon>Eukaryota</taxon>
        <taxon>Metazoa</taxon>
        <taxon>Cnidaria</taxon>
        <taxon>Anthozoa</taxon>
        <taxon>Hexacorallia</taxon>
        <taxon>Scleractinia</taxon>
        <taxon>Caryophylliina</taxon>
        <taxon>Caryophylliidae</taxon>
        <taxon>Desmophyllum</taxon>
    </lineage>
</organism>
<evidence type="ECO:0000256" key="11">
    <source>
        <dbReference type="SAM" id="MobiDB-lite"/>
    </source>
</evidence>
<evidence type="ECO:0000259" key="13">
    <source>
        <dbReference type="PROSITE" id="PS50008"/>
    </source>
</evidence>
<feature type="domain" description="PI-PLC Y-box" evidence="13">
    <location>
        <begin position="537"/>
        <end position="652"/>
    </location>
</feature>
<dbReference type="PANTHER" id="PTHR10336">
    <property type="entry name" value="PHOSPHOINOSITIDE-SPECIFIC PHOSPHOLIPASE C FAMILY PROTEIN"/>
    <property type="match status" value="1"/>
</dbReference>
<evidence type="ECO:0000256" key="2">
    <source>
        <dbReference type="ARBA" id="ARBA00012368"/>
    </source>
</evidence>
<dbReference type="PANTHER" id="PTHR10336:SF149">
    <property type="entry name" value="1-PHOSPHATIDYLINOSITOL 4,5-BISPHOSPHATE PHOSPHODIESTERASE CLASSES I AND II"/>
    <property type="match status" value="1"/>
</dbReference>
<dbReference type="GO" id="GO:0016042">
    <property type="term" value="P:lipid catabolic process"/>
    <property type="evidence" value="ECO:0007669"/>
    <property type="project" value="UniProtKB-KW"/>
</dbReference>
<dbReference type="Gene3D" id="1.10.238.10">
    <property type="entry name" value="EF-hand"/>
    <property type="match status" value="1"/>
</dbReference>
<dbReference type="PRINTS" id="PR00390">
    <property type="entry name" value="PHPHLIPASEC"/>
</dbReference>
<evidence type="ECO:0000256" key="9">
    <source>
        <dbReference type="PIRSR" id="PIRSR000956-2"/>
    </source>
</evidence>
<comment type="subcellular location">
    <subcellularLocation>
        <location evidence="1">Cytoplasm</location>
    </subcellularLocation>
</comment>
<dbReference type="Gene3D" id="2.30.29.240">
    <property type="match status" value="1"/>
</dbReference>
<feature type="compositionally biased region" description="Basic and acidic residues" evidence="11">
    <location>
        <begin position="846"/>
        <end position="855"/>
    </location>
</feature>
<evidence type="ECO:0000256" key="4">
    <source>
        <dbReference type="ARBA" id="ARBA00022801"/>
    </source>
</evidence>
<gene>
    <name evidence="14" type="ORF">OS493_014242</name>
</gene>
<feature type="compositionally biased region" description="Basic and acidic residues" evidence="11">
    <location>
        <begin position="863"/>
        <end position="874"/>
    </location>
</feature>
<dbReference type="InterPro" id="IPR011992">
    <property type="entry name" value="EF-hand-dom_pair"/>
</dbReference>
<sequence>MAGGEAILERLTHPEVADFLIRGARFIKWDEDSTLGQQCTVKVDSAGHLIYWRAEDKETDLLELSFVRDVRTGKSAKIPKEQRLRDSLKFGGSEEDSLQDKTITIVHGTSMVDIVYVNFVSGSVNIAREWTDALMHLTHNLLAVNASAMTFLEKHHTKICVQTSTEGKIPVKNVLKYVSKESKEDKKRVLDALQSVGLPHGKNDNIVPDKFSFEEFWGFYNRLCDRKEIDTILPTCNGAKKKPYLTVNQLVEFLNIEQRDPRLNEILFPYCTSEKAQAIIDRYEPNRDFAKKGHFSVQGLTRYLMSDDNFIVNHDRLSLYQDMSQPLSHYFINSSHNTYLTGHQLTGKSSVEMYRQALLTGCRCIELDCWDGRTEDQEPVITHGMTLCTEILFKDVIESIADCAFKTSEYPIILSFENHCSPKQQAKMAAYCVSIFGDMLLDKPLDDYPLDEGKPLPYPKALLRKIVIKNKKRTSKREEGVDADKNPTETTPVITPDSKVAEAVNGEIPTENGNNNSTTDNDVSKVDQDEVAPEVELSALVNYIQPVHFKSFDISDKLNRSFEMSSFVETGATAILKESPVEFVNYNKRQLSRIYPRGTRVGSENYMPQVYWNAGCQLVALNYQTSDLPMMLNLGIFEYNGRCGYILKPSFMCRADKSFDPFAESTVDGIIAGAVTVKVISGQWLSDKKVGTYVEVDMYGLPADTVRRKYKTKIVQSNSINPVYDEEPFVFKKVVLPSLAVLRIAVYEESGKLIGQRILPVDGLSPGYRHIKLRNDSNQPLCLPTLFVHIVTKDYVPSGFEDFANALCDPIAYHQEEKRQQQLNALLDDEDMEDGDAAESESVQEDGAKPTDTAKQKTMPGKSESRKSIKESRKSIKRNGTNDSLTADIPNPLIQRRGSEMILREALRRESSRDSISGMRPLQPQKFGNPHPITSRSLSLQAAPGPATMEKGPFAKRSRSTKKREGSSIREEHMAFRHFYTKVEPATIMELKEYKAFLKLNQKHHKEMGVFVKRHEKDKDKLQKNHLMEQEKLIKDQDKEKISSKKKNDKDLKKAEKKG</sequence>
<dbReference type="InterPro" id="IPR001192">
    <property type="entry name" value="PI-PLC_fam"/>
</dbReference>
<evidence type="ECO:0000313" key="14">
    <source>
        <dbReference type="EMBL" id="KAJ7373094.1"/>
    </source>
</evidence>
<keyword evidence="7" id="KW-0807">Transducer</keyword>
<dbReference type="GO" id="GO:0005737">
    <property type="term" value="C:cytoplasm"/>
    <property type="evidence" value="ECO:0007669"/>
    <property type="project" value="UniProtKB-SubCell"/>
</dbReference>
<feature type="binding site" evidence="9">
    <location>
        <position position="337"/>
    </location>
    <ligand>
        <name>Ca(2+)</name>
        <dbReference type="ChEBI" id="CHEBI:29108"/>
    </ligand>
</feature>
<dbReference type="CDD" id="cd08591">
    <property type="entry name" value="PI-PLCc_beta"/>
    <property type="match status" value="1"/>
</dbReference>
<feature type="active site" evidence="8">
    <location>
        <position position="336"/>
    </location>
</feature>
<proteinExistence type="predicted"/>
<evidence type="ECO:0000256" key="8">
    <source>
        <dbReference type="PIRSR" id="PIRSR000956-1"/>
    </source>
</evidence>
<feature type="active site" evidence="8">
    <location>
        <position position="383"/>
    </location>
</feature>
<dbReference type="PROSITE" id="PS50007">
    <property type="entry name" value="PIPLC_X_DOMAIN"/>
    <property type="match status" value="1"/>
</dbReference>
<dbReference type="InterPro" id="IPR016280">
    <property type="entry name" value="PLC-beta"/>
</dbReference>
<dbReference type="EC" id="3.1.4.11" evidence="2 10"/>
<dbReference type="InterPro" id="IPR053945">
    <property type="entry name" value="PLCB1-4-like_EFh"/>
</dbReference>
<dbReference type="PIRSF" id="PIRSF000956">
    <property type="entry name" value="PLC-beta"/>
    <property type="match status" value="1"/>
</dbReference>
<dbReference type="GO" id="GO:0051209">
    <property type="term" value="P:release of sequestered calcium ion into cytosol"/>
    <property type="evidence" value="ECO:0007669"/>
    <property type="project" value="TreeGrafter"/>
</dbReference>
<protein>
    <recommendedName>
        <fullName evidence="2 10">Phosphoinositide phospholipase C</fullName>
        <ecNumber evidence="2 10">3.1.4.11</ecNumber>
    </recommendedName>
</protein>
<feature type="binding site" evidence="9">
    <location>
        <position position="417"/>
    </location>
    <ligand>
        <name>Ca(2+)</name>
        <dbReference type="ChEBI" id="CHEBI:29108"/>
    </ligand>
</feature>
<evidence type="ECO:0000256" key="10">
    <source>
        <dbReference type="RuleBase" id="RU361133"/>
    </source>
</evidence>
<dbReference type="SUPFAM" id="SSF49562">
    <property type="entry name" value="C2 domain (Calcium/lipid-binding domain, CaLB)"/>
    <property type="match status" value="1"/>
</dbReference>
<dbReference type="PROSITE" id="PS50004">
    <property type="entry name" value="C2"/>
    <property type="match status" value="1"/>
</dbReference>
<evidence type="ECO:0000256" key="5">
    <source>
        <dbReference type="ARBA" id="ARBA00022963"/>
    </source>
</evidence>
<dbReference type="InterPro" id="IPR037862">
    <property type="entry name" value="PLC-beta_PH"/>
</dbReference>
<evidence type="ECO:0000256" key="6">
    <source>
        <dbReference type="ARBA" id="ARBA00023098"/>
    </source>
</evidence>
<feature type="compositionally biased region" description="Basic and acidic residues" evidence="11">
    <location>
        <begin position="897"/>
        <end position="913"/>
    </location>
</feature>
<feature type="compositionally biased region" description="Acidic residues" evidence="11">
    <location>
        <begin position="831"/>
        <end position="844"/>
    </location>
</feature>
<dbReference type="EMBL" id="MU826832">
    <property type="protein sequence ID" value="KAJ7373094.1"/>
    <property type="molecule type" value="Genomic_DNA"/>
</dbReference>
<dbReference type="OrthoDB" id="269822at2759"/>